<proteinExistence type="predicted"/>
<sequence>MAKILWVNSSLNRRDEKDHDKHNAKLPHTLYGFPLALEYAPLMLNDYMTRAEMTTTLTKYRSIIEMQISNARQAPRGEVASEITTPKFVVMDTYERDYSCTFAQLRSYLHAGRGETITLAAE</sequence>
<keyword evidence="2" id="KW-1185">Reference proteome</keyword>
<reference evidence="2" key="1">
    <citation type="submission" date="2024-07" db="EMBL/GenBank/DDBJ databases">
        <title>Two chromosome-level genome assemblies of Korean endemic species Abeliophyllum distichum and Forsythia ovata (Oleaceae).</title>
        <authorList>
            <person name="Jang H."/>
        </authorList>
    </citation>
    <scope>NUCLEOTIDE SEQUENCE [LARGE SCALE GENOMIC DNA]</scope>
</reference>
<gene>
    <name evidence="1" type="ORF">Fot_27804</name>
</gene>
<protein>
    <submittedName>
        <fullName evidence="1">Enhancer of polycomb-like protein</fullName>
    </submittedName>
</protein>
<comment type="caution">
    <text evidence="1">The sequence shown here is derived from an EMBL/GenBank/DDBJ whole genome shotgun (WGS) entry which is preliminary data.</text>
</comment>
<name>A0ABD1TMK1_9LAMI</name>
<accession>A0ABD1TMK1</accession>
<dbReference type="AlphaFoldDB" id="A0ABD1TMK1"/>
<organism evidence="1 2">
    <name type="scientific">Forsythia ovata</name>
    <dbReference type="NCBI Taxonomy" id="205694"/>
    <lineage>
        <taxon>Eukaryota</taxon>
        <taxon>Viridiplantae</taxon>
        <taxon>Streptophyta</taxon>
        <taxon>Embryophyta</taxon>
        <taxon>Tracheophyta</taxon>
        <taxon>Spermatophyta</taxon>
        <taxon>Magnoliopsida</taxon>
        <taxon>eudicotyledons</taxon>
        <taxon>Gunneridae</taxon>
        <taxon>Pentapetalae</taxon>
        <taxon>asterids</taxon>
        <taxon>lamiids</taxon>
        <taxon>Lamiales</taxon>
        <taxon>Oleaceae</taxon>
        <taxon>Forsythieae</taxon>
        <taxon>Forsythia</taxon>
    </lineage>
</organism>
<evidence type="ECO:0000313" key="1">
    <source>
        <dbReference type="EMBL" id="KAL2513833.1"/>
    </source>
</evidence>
<dbReference type="Proteomes" id="UP001604277">
    <property type="component" value="Unassembled WGS sequence"/>
</dbReference>
<evidence type="ECO:0000313" key="2">
    <source>
        <dbReference type="Proteomes" id="UP001604277"/>
    </source>
</evidence>
<dbReference type="EMBL" id="JBFOLJ010000008">
    <property type="protein sequence ID" value="KAL2513833.1"/>
    <property type="molecule type" value="Genomic_DNA"/>
</dbReference>